<keyword evidence="3" id="KW-1185">Reference proteome</keyword>
<accession>A0ABQ0PX20</accession>
<evidence type="ECO:0000313" key="3">
    <source>
        <dbReference type="Proteomes" id="UP001062776"/>
    </source>
</evidence>
<reference evidence="2" key="1">
    <citation type="submission" date="2013-04" db="EMBL/GenBank/DDBJ databases">
        <title>The genome sequencing project of 58 acetic acid bacteria.</title>
        <authorList>
            <person name="Okamoto-Kainuma A."/>
            <person name="Ishikawa M."/>
            <person name="Umino S."/>
            <person name="Koizumi Y."/>
            <person name="Shiwa Y."/>
            <person name="Yoshikawa H."/>
            <person name="Matsutani M."/>
            <person name="Matsushita K."/>
        </authorList>
    </citation>
    <scope>NUCLEOTIDE SEQUENCE</scope>
    <source>
        <strain evidence="2">NRIC 0535</strain>
    </source>
</reference>
<keyword evidence="1" id="KW-0472">Membrane</keyword>
<gene>
    <name evidence="2" type="ORF">AA0535_0305</name>
</gene>
<organism evidence="2 3">
    <name type="scientific">Asaia krungthepensis NRIC 0535</name>
    <dbReference type="NCBI Taxonomy" id="1307925"/>
    <lineage>
        <taxon>Bacteria</taxon>
        <taxon>Pseudomonadati</taxon>
        <taxon>Pseudomonadota</taxon>
        <taxon>Alphaproteobacteria</taxon>
        <taxon>Acetobacterales</taxon>
        <taxon>Acetobacteraceae</taxon>
        <taxon>Asaia</taxon>
    </lineage>
</organism>
<comment type="caution">
    <text evidence="2">The sequence shown here is derived from an EMBL/GenBank/DDBJ whole genome shotgun (WGS) entry which is preliminary data.</text>
</comment>
<dbReference type="Proteomes" id="UP001062776">
    <property type="component" value="Unassembled WGS sequence"/>
</dbReference>
<sequence>MLLTRFTGAYGMYAAVSVNLALAVFGAEVIDLEQRLRGRVCEGLWMGRSAGDARLRLADRGQVLS</sequence>
<feature type="transmembrane region" description="Helical" evidence="1">
    <location>
        <begin position="12"/>
        <end position="30"/>
    </location>
</feature>
<dbReference type="EMBL" id="BAPV01000003">
    <property type="protein sequence ID" value="GBQ83679.1"/>
    <property type="molecule type" value="Genomic_DNA"/>
</dbReference>
<evidence type="ECO:0000313" key="2">
    <source>
        <dbReference type="EMBL" id="GBQ83679.1"/>
    </source>
</evidence>
<evidence type="ECO:0000256" key="1">
    <source>
        <dbReference type="SAM" id="Phobius"/>
    </source>
</evidence>
<protein>
    <submittedName>
        <fullName evidence="2">Uncharacterized protein</fullName>
    </submittedName>
</protein>
<name>A0ABQ0PX20_9PROT</name>
<proteinExistence type="predicted"/>
<dbReference type="RefSeq" id="WP_264814140.1">
    <property type="nucleotide sequence ID" value="NZ_BAPV01000003.1"/>
</dbReference>
<keyword evidence="1" id="KW-0812">Transmembrane</keyword>
<keyword evidence="1" id="KW-1133">Transmembrane helix</keyword>